<protein>
    <recommendedName>
        <fullName evidence="3">DUF4278 domain-containing protein</fullName>
    </recommendedName>
</protein>
<organism evidence="1 2">
    <name type="scientific">Aphanothece hegewaldii CCALA 016</name>
    <dbReference type="NCBI Taxonomy" id="2107694"/>
    <lineage>
        <taxon>Bacteria</taxon>
        <taxon>Bacillati</taxon>
        <taxon>Cyanobacteriota</taxon>
        <taxon>Cyanophyceae</taxon>
        <taxon>Oscillatoriophycideae</taxon>
        <taxon>Chroococcales</taxon>
        <taxon>Aphanothecaceae</taxon>
        <taxon>Aphanothece</taxon>
    </lineage>
</organism>
<dbReference type="Pfam" id="PF14105">
    <property type="entry name" value="DUF4278"/>
    <property type="match status" value="1"/>
</dbReference>
<dbReference type="RefSeq" id="WP_106456587.1">
    <property type="nucleotide sequence ID" value="NZ_PXOH01000007.1"/>
</dbReference>
<dbReference type="InterPro" id="IPR025458">
    <property type="entry name" value="DUF4278"/>
</dbReference>
<proteinExistence type="predicted"/>
<dbReference type="AlphaFoldDB" id="A0A2T1LZB2"/>
<evidence type="ECO:0000313" key="1">
    <source>
        <dbReference type="EMBL" id="PSF37723.1"/>
    </source>
</evidence>
<reference evidence="1 2" key="2">
    <citation type="submission" date="2018-03" db="EMBL/GenBank/DDBJ databases">
        <authorList>
            <person name="Keele B.F."/>
        </authorList>
    </citation>
    <scope>NUCLEOTIDE SEQUENCE [LARGE SCALE GENOMIC DNA]</scope>
    <source>
        <strain evidence="1 2">CCALA 016</strain>
    </source>
</reference>
<dbReference type="EMBL" id="PXOH01000007">
    <property type="protein sequence ID" value="PSF37723.1"/>
    <property type="molecule type" value="Genomic_DNA"/>
</dbReference>
<reference evidence="1 2" key="1">
    <citation type="submission" date="2018-03" db="EMBL/GenBank/DDBJ databases">
        <title>The ancient ancestry and fast evolution of plastids.</title>
        <authorList>
            <person name="Moore K.R."/>
            <person name="Magnabosco C."/>
            <person name="Momper L."/>
            <person name="Gold D.A."/>
            <person name="Bosak T."/>
            <person name="Fournier G.P."/>
        </authorList>
    </citation>
    <scope>NUCLEOTIDE SEQUENCE [LARGE SCALE GENOMIC DNA]</scope>
    <source>
        <strain evidence="1 2">CCALA 016</strain>
    </source>
</reference>
<name>A0A2T1LZB2_9CHRO</name>
<evidence type="ECO:0000313" key="2">
    <source>
        <dbReference type="Proteomes" id="UP000239001"/>
    </source>
</evidence>
<sequence length="62" mass="7414">MSEVKTMFLCYRGLSYQVQSFPFVQTNKTIKYRGNSYQTDSTTFLQYPTQKQLKYRGICYTM</sequence>
<keyword evidence="2" id="KW-1185">Reference proteome</keyword>
<accession>A0A2T1LZB2</accession>
<dbReference type="Proteomes" id="UP000239001">
    <property type="component" value="Unassembled WGS sequence"/>
</dbReference>
<evidence type="ECO:0008006" key="3">
    <source>
        <dbReference type="Google" id="ProtNLM"/>
    </source>
</evidence>
<gene>
    <name evidence="1" type="ORF">C7H19_09245</name>
</gene>
<comment type="caution">
    <text evidence="1">The sequence shown here is derived from an EMBL/GenBank/DDBJ whole genome shotgun (WGS) entry which is preliminary data.</text>
</comment>
<dbReference type="OrthoDB" id="515032at2"/>